<feature type="non-terminal residue" evidence="1">
    <location>
        <position position="1"/>
    </location>
</feature>
<evidence type="ECO:0000313" key="2">
    <source>
        <dbReference type="Proteomes" id="UP000789366"/>
    </source>
</evidence>
<sequence length="91" mass="10556">PKPYHKNITFRALKSDKMLKVDDFSPERGTVAIFEDVCTKSKKIQEKIAHYFTEGCHKNISREFIVIDLTRAKEDPLYLRKLSLKTGELSV</sequence>
<reference evidence="1" key="1">
    <citation type="submission" date="2021-06" db="EMBL/GenBank/DDBJ databases">
        <authorList>
            <person name="Kallberg Y."/>
            <person name="Tangrot J."/>
            <person name="Rosling A."/>
        </authorList>
    </citation>
    <scope>NUCLEOTIDE SEQUENCE</scope>
    <source>
        <strain evidence="1">28 12/20/2015</strain>
    </source>
</reference>
<gene>
    <name evidence="1" type="ORF">SPELUC_LOCUS1172</name>
</gene>
<evidence type="ECO:0000313" key="1">
    <source>
        <dbReference type="EMBL" id="CAG8459054.1"/>
    </source>
</evidence>
<comment type="caution">
    <text evidence="1">The sequence shown here is derived from an EMBL/GenBank/DDBJ whole genome shotgun (WGS) entry which is preliminary data.</text>
</comment>
<organism evidence="1 2">
    <name type="scientific">Cetraspora pellucida</name>
    <dbReference type="NCBI Taxonomy" id="1433469"/>
    <lineage>
        <taxon>Eukaryota</taxon>
        <taxon>Fungi</taxon>
        <taxon>Fungi incertae sedis</taxon>
        <taxon>Mucoromycota</taxon>
        <taxon>Glomeromycotina</taxon>
        <taxon>Glomeromycetes</taxon>
        <taxon>Diversisporales</taxon>
        <taxon>Gigasporaceae</taxon>
        <taxon>Cetraspora</taxon>
    </lineage>
</organism>
<protein>
    <submittedName>
        <fullName evidence="1">4839_t:CDS:1</fullName>
    </submittedName>
</protein>
<dbReference type="EMBL" id="CAJVPW010000582">
    <property type="protein sequence ID" value="CAG8459054.1"/>
    <property type="molecule type" value="Genomic_DNA"/>
</dbReference>
<keyword evidence="2" id="KW-1185">Reference proteome</keyword>
<name>A0ACA9KA25_9GLOM</name>
<dbReference type="Proteomes" id="UP000789366">
    <property type="component" value="Unassembled WGS sequence"/>
</dbReference>
<accession>A0ACA9KA25</accession>
<proteinExistence type="predicted"/>